<accession>A0ABR3PM15</accession>
<dbReference type="Gene3D" id="3.30.9.10">
    <property type="entry name" value="D-Amino Acid Oxidase, subunit A, domain 2"/>
    <property type="match status" value="1"/>
</dbReference>
<dbReference type="InterPro" id="IPR036188">
    <property type="entry name" value="FAD/NAD-bd_sf"/>
</dbReference>
<dbReference type="PANTHER" id="PTHR13847">
    <property type="entry name" value="SARCOSINE DEHYDROGENASE-RELATED"/>
    <property type="match status" value="1"/>
</dbReference>
<dbReference type="GeneID" id="95974459"/>
<dbReference type="RefSeq" id="XP_069203311.1">
    <property type="nucleotide sequence ID" value="XM_069347464.1"/>
</dbReference>
<sequence>MESITVDNLKHLATSDPGLPVRFPTHAGWQAEPSRLAEVQSQTLPGLVDVVIVGSGITGASVAKTLLEGSASAQVAMLEARTLCSGATGRNGGQIATYGTALYSSAKSLIGIEAATRFVDFTLKNVEALAALMEEYVPVDAEYRKVDRVRTFSDDVYFQEVKRSVAEYEKDNPQSIHKGMYTFKTSDELLKEHGIHGAVGGMVFPAAACWPYRFISKLYQSLLEKYRTRFSIETNTPATAITYEAHGDPSHPYLVATPRGTTRATHVVHATNGYSGHLVPELRGRVIPYRGTMTVQDLSSAVPNHGYAKTWSIHHKPKVDRDFEAIATGAFYLQQNAHTGHFWFVGECKKASMTVTADDSFTDGIAVDYLRAKLARFFGLEPSLAHKLVAAWTGIMGFTADGFPMVGPLPNSVTSRQGSGEWIAAGFNGVGMSLCLLSGEAVANMILGHAVDTDFPGEVFALSQGRMQKRLTTDETLKNLSFFVDLPSKSRTSRL</sequence>
<dbReference type="PANTHER" id="PTHR13847:SF213">
    <property type="entry name" value="DEPENDENT OXIDOREDUCTASE, PUTATIVE-RELATED"/>
    <property type="match status" value="1"/>
</dbReference>
<dbReference type="SUPFAM" id="SSF51905">
    <property type="entry name" value="FAD/NAD(P)-binding domain"/>
    <property type="match status" value="1"/>
</dbReference>
<proteinExistence type="predicted"/>
<evidence type="ECO:0000313" key="2">
    <source>
        <dbReference type="EMBL" id="KAL1310462.1"/>
    </source>
</evidence>
<evidence type="ECO:0000313" key="3">
    <source>
        <dbReference type="Proteomes" id="UP001562354"/>
    </source>
</evidence>
<dbReference type="InterPro" id="IPR006076">
    <property type="entry name" value="FAD-dep_OxRdtase"/>
</dbReference>
<evidence type="ECO:0000259" key="1">
    <source>
        <dbReference type="Pfam" id="PF01266"/>
    </source>
</evidence>
<protein>
    <recommendedName>
        <fullName evidence="1">FAD dependent oxidoreductase domain-containing protein</fullName>
    </recommendedName>
</protein>
<reference evidence="2 3" key="1">
    <citation type="submission" date="2024-07" db="EMBL/GenBank/DDBJ databases">
        <title>Draft sequence of the Neodothiora populina.</title>
        <authorList>
            <person name="Drown D.D."/>
            <person name="Schuette U.S."/>
            <person name="Buechlein A.B."/>
            <person name="Rusch D.R."/>
            <person name="Winton L.W."/>
            <person name="Adams G.A."/>
        </authorList>
    </citation>
    <scope>NUCLEOTIDE SEQUENCE [LARGE SCALE GENOMIC DNA]</scope>
    <source>
        <strain evidence="2 3">CPC 39397</strain>
    </source>
</reference>
<name>A0ABR3PM15_9PEZI</name>
<comment type="caution">
    <text evidence="2">The sequence shown here is derived from an EMBL/GenBank/DDBJ whole genome shotgun (WGS) entry which is preliminary data.</text>
</comment>
<dbReference type="EMBL" id="JBFMKM010000003">
    <property type="protein sequence ID" value="KAL1310462.1"/>
    <property type="molecule type" value="Genomic_DNA"/>
</dbReference>
<organism evidence="2 3">
    <name type="scientific">Neodothiora populina</name>
    <dbReference type="NCBI Taxonomy" id="2781224"/>
    <lineage>
        <taxon>Eukaryota</taxon>
        <taxon>Fungi</taxon>
        <taxon>Dikarya</taxon>
        <taxon>Ascomycota</taxon>
        <taxon>Pezizomycotina</taxon>
        <taxon>Dothideomycetes</taxon>
        <taxon>Dothideomycetidae</taxon>
        <taxon>Dothideales</taxon>
        <taxon>Dothioraceae</taxon>
        <taxon>Neodothiora</taxon>
    </lineage>
</organism>
<dbReference type="Gene3D" id="3.50.50.60">
    <property type="entry name" value="FAD/NAD(P)-binding domain"/>
    <property type="match status" value="1"/>
</dbReference>
<feature type="domain" description="FAD dependent oxidoreductase" evidence="1">
    <location>
        <begin position="49"/>
        <end position="445"/>
    </location>
</feature>
<gene>
    <name evidence="2" type="ORF">AAFC00_000756</name>
</gene>
<dbReference type="Proteomes" id="UP001562354">
    <property type="component" value="Unassembled WGS sequence"/>
</dbReference>
<dbReference type="Pfam" id="PF01266">
    <property type="entry name" value="DAO"/>
    <property type="match status" value="1"/>
</dbReference>
<keyword evidence="3" id="KW-1185">Reference proteome</keyword>